<dbReference type="GeneID" id="22581838"/>
<dbReference type="HOGENOM" id="CLU_2923258_0_0_1"/>
<evidence type="ECO:0000313" key="1">
    <source>
        <dbReference type="EMBL" id="EEH46194.2"/>
    </source>
</evidence>
<evidence type="ECO:0000313" key="2">
    <source>
        <dbReference type="Proteomes" id="UP000001628"/>
    </source>
</evidence>
<organism evidence="1 2">
    <name type="scientific">Paracoccidioides brasiliensis (strain Pb18)</name>
    <dbReference type="NCBI Taxonomy" id="502780"/>
    <lineage>
        <taxon>Eukaryota</taxon>
        <taxon>Fungi</taxon>
        <taxon>Dikarya</taxon>
        <taxon>Ascomycota</taxon>
        <taxon>Pezizomycotina</taxon>
        <taxon>Eurotiomycetes</taxon>
        <taxon>Eurotiomycetidae</taxon>
        <taxon>Onygenales</taxon>
        <taxon>Ajellomycetaceae</taxon>
        <taxon>Paracoccidioides</taxon>
    </lineage>
</organism>
<dbReference type="Proteomes" id="UP000001628">
    <property type="component" value="Unassembled WGS sequence"/>
</dbReference>
<keyword evidence="2" id="KW-1185">Reference proteome</keyword>
<dbReference type="VEuPathDB" id="FungiDB:PADG_02344"/>
<name>C1G2H8_PARBD</name>
<dbReference type="EMBL" id="KN275958">
    <property type="protein sequence ID" value="EEH46194.2"/>
    <property type="molecule type" value="Genomic_DNA"/>
</dbReference>
<dbReference type="InParanoid" id="C1G2H8"/>
<protein>
    <submittedName>
        <fullName evidence="1">Uncharacterized protein</fullName>
    </submittedName>
</protein>
<gene>
    <name evidence="1" type="ORF">PADG_02344</name>
</gene>
<dbReference type="RefSeq" id="XP_010757327.1">
    <property type="nucleotide sequence ID" value="XM_010759025.1"/>
</dbReference>
<sequence>MVISYLRRLPGDYREPSIFLDAKSSWTFWGPEICMSCQRAMPEQHGPVFPSAEQQPPTQPL</sequence>
<dbReference type="KEGG" id="pbn:PADG_02344"/>
<proteinExistence type="predicted"/>
<dbReference type="AlphaFoldDB" id="C1G2H8"/>
<accession>C1G2H8</accession>
<reference evidence="1 2" key="1">
    <citation type="journal article" date="2011" name="PLoS Genet.">
        <title>Comparative genomic analysis of human fungal pathogens causing paracoccidioidomycosis.</title>
        <authorList>
            <person name="Desjardins C.A."/>
            <person name="Champion M.D."/>
            <person name="Holder J.W."/>
            <person name="Muszewska A."/>
            <person name="Goldberg J."/>
            <person name="Bailao A.M."/>
            <person name="Brigido M.M."/>
            <person name="Ferreira M.E."/>
            <person name="Garcia A.M."/>
            <person name="Grynberg M."/>
            <person name="Gujja S."/>
            <person name="Heiman D.I."/>
            <person name="Henn M.R."/>
            <person name="Kodira C.D."/>
            <person name="Leon-Narvaez H."/>
            <person name="Longo L.V."/>
            <person name="Ma L.J."/>
            <person name="Malavazi I."/>
            <person name="Matsuo A.L."/>
            <person name="Morais F.V."/>
            <person name="Pereira M."/>
            <person name="Rodriguez-Brito S."/>
            <person name="Sakthikumar S."/>
            <person name="Salem-Izacc S.M."/>
            <person name="Sykes S.M."/>
            <person name="Teixeira M.M."/>
            <person name="Vallejo M.C."/>
            <person name="Walter M.E."/>
            <person name="Yandava C."/>
            <person name="Young S."/>
            <person name="Zeng Q."/>
            <person name="Zucker J."/>
            <person name="Felipe M.S."/>
            <person name="Goldman G.H."/>
            <person name="Haas B.J."/>
            <person name="McEwen J.G."/>
            <person name="Nino-Vega G."/>
            <person name="Puccia R."/>
            <person name="San-Blas G."/>
            <person name="Soares C.M."/>
            <person name="Birren B.W."/>
            <person name="Cuomo C.A."/>
        </authorList>
    </citation>
    <scope>NUCLEOTIDE SEQUENCE [LARGE SCALE GENOMIC DNA]</scope>
    <source>
        <strain evidence="1 2">Pb18</strain>
    </source>
</reference>